<name>A0ABD2MLZ0_9CUCU</name>
<accession>A0ABD2MLZ0</accession>
<feature type="region of interest" description="Disordered" evidence="1">
    <location>
        <begin position="94"/>
        <end position="155"/>
    </location>
</feature>
<reference evidence="2 3" key="1">
    <citation type="journal article" date="2021" name="BMC Biol.">
        <title>Horizontally acquired antibacterial genes associated with adaptive radiation of ladybird beetles.</title>
        <authorList>
            <person name="Li H.S."/>
            <person name="Tang X.F."/>
            <person name="Huang Y.H."/>
            <person name="Xu Z.Y."/>
            <person name="Chen M.L."/>
            <person name="Du X.Y."/>
            <person name="Qiu B.Y."/>
            <person name="Chen P.T."/>
            <person name="Zhang W."/>
            <person name="Slipinski A."/>
            <person name="Escalona H.E."/>
            <person name="Waterhouse R.M."/>
            <person name="Zwick A."/>
            <person name="Pang H."/>
        </authorList>
    </citation>
    <scope>NUCLEOTIDE SEQUENCE [LARGE SCALE GENOMIC DNA]</scope>
    <source>
        <strain evidence="2">SYSU2018</strain>
    </source>
</reference>
<keyword evidence="3" id="KW-1185">Reference proteome</keyword>
<dbReference type="Proteomes" id="UP001516400">
    <property type="component" value="Unassembled WGS sequence"/>
</dbReference>
<feature type="non-terminal residue" evidence="2">
    <location>
        <position position="155"/>
    </location>
</feature>
<evidence type="ECO:0000256" key="1">
    <source>
        <dbReference type="SAM" id="MobiDB-lite"/>
    </source>
</evidence>
<feature type="compositionally biased region" description="Polar residues" evidence="1">
    <location>
        <begin position="146"/>
        <end position="155"/>
    </location>
</feature>
<organism evidence="2 3">
    <name type="scientific">Cryptolaemus montrouzieri</name>
    <dbReference type="NCBI Taxonomy" id="559131"/>
    <lineage>
        <taxon>Eukaryota</taxon>
        <taxon>Metazoa</taxon>
        <taxon>Ecdysozoa</taxon>
        <taxon>Arthropoda</taxon>
        <taxon>Hexapoda</taxon>
        <taxon>Insecta</taxon>
        <taxon>Pterygota</taxon>
        <taxon>Neoptera</taxon>
        <taxon>Endopterygota</taxon>
        <taxon>Coleoptera</taxon>
        <taxon>Polyphaga</taxon>
        <taxon>Cucujiformia</taxon>
        <taxon>Coccinelloidea</taxon>
        <taxon>Coccinellidae</taxon>
        <taxon>Scymninae</taxon>
        <taxon>Scymnini</taxon>
        <taxon>Cryptolaemus</taxon>
    </lineage>
</organism>
<evidence type="ECO:0000313" key="2">
    <source>
        <dbReference type="EMBL" id="KAL3267406.1"/>
    </source>
</evidence>
<evidence type="ECO:0000313" key="3">
    <source>
        <dbReference type="Proteomes" id="UP001516400"/>
    </source>
</evidence>
<proteinExistence type="predicted"/>
<sequence length="155" mass="17062">MVSCYNTSSPMFRQQGVPNAGTHPSPMHTWYTGYHQGTQMQGPGNPYCMHQEEQSNMWHHHHPAAPPHGMFSNEYPDFIGHNYLPVAPTIHQHAADVENQLPSPPITVSGSEMSSPGAGGTITPPGSQNSRPPPVRSPYEWIKKPSYQSQPNPGK</sequence>
<gene>
    <name evidence="2" type="ORF">HHI36_011535</name>
</gene>
<comment type="caution">
    <text evidence="2">The sequence shown here is derived from an EMBL/GenBank/DDBJ whole genome shotgun (WGS) entry which is preliminary data.</text>
</comment>
<protein>
    <submittedName>
        <fullName evidence="2">Uncharacterized protein</fullName>
    </submittedName>
</protein>
<dbReference type="EMBL" id="JABFTP020000001">
    <property type="protein sequence ID" value="KAL3267406.1"/>
    <property type="molecule type" value="Genomic_DNA"/>
</dbReference>
<dbReference type="AlphaFoldDB" id="A0ABD2MLZ0"/>